<evidence type="ECO:0000313" key="2">
    <source>
        <dbReference type="Proteomes" id="UP001172102"/>
    </source>
</evidence>
<organism evidence="1 2">
    <name type="scientific">Lasiosphaeris hirsuta</name>
    <dbReference type="NCBI Taxonomy" id="260670"/>
    <lineage>
        <taxon>Eukaryota</taxon>
        <taxon>Fungi</taxon>
        <taxon>Dikarya</taxon>
        <taxon>Ascomycota</taxon>
        <taxon>Pezizomycotina</taxon>
        <taxon>Sordariomycetes</taxon>
        <taxon>Sordariomycetidae</taxon>
        <taxon>Sordariales</taxon>
        <taxon>Lasiosphaeriaceae</taxon>
        <taxon>Lasiosphaeris</taxon>
    </lineage>
</organism>
<name>A0AA40AA52_9PEZI</name>
<gene>
    <name evidence="1" type="ORF">B0H67DRAFT_306361</name>
</gene>
<reference evidence="1" key="1">
    <citation type="submission" date="2023-06" db="EMBL/GenBank/DDBJ databases">
        <title>Genome-scale phylogeny and comparative genomics of the fungal order Sordariales.</title>
        <authorList>
            <consortium name="Lawrence Berkeley National Laboratory"/>
            <person name="Hensen N."/>
            <person name="Bonometti L."/>
            <person name="Westerberg I."/>
            <person name="Brannstrom I.O."/>
            <person name="Guillou S."/>
            <person name="Cros-Aarteil S."/>
            <person name="Calhoun S."/>
            <person name="Haridas S."/>
            <person name="Kuo A."/>
            <person name="Mondo S."/>
            <person name="Pangilinan J."/>
            <person name="Riley R."/>
            <person name="Labutti K."/>
            <person name="Andreopoulos B."/>
            <person name="Lipzen A."/>
            <person name="Chen C."/>
            <person name="Yanf M."/>
            <person name="Daum C."/>
            <person name="Ng V."/>
            <person name="Clum A."/>
            <person name="Steindorff A."/>
            <person name="Ohm R."/>
            <person name="Martin F."/>
            <person name="Silar P."/>
            <person name="Natvig D."/>
            <person name="Lalanne C."/>
            <person name="Gautier V."/>
            <person name="Ament-Velasquez S.L."/>
            <person name="Kruys A."/>
            <person name="Hutchinson M.I."/>
            <person name="Powell A.J."/>
            <person name="Barry K."/>
            <person name="Miller A.N."/>
            <person name="Grigoriev I.V."/>
            <person name="Debuchy R."/>
            <person name="Gladieux P."/>
            <person name="Thoren M.H."/>
            <person name="Johannesson H."/>
        </authorList>
    </citation>
    <scope>NUCLEOTIDE SEQUENCE</scope>
    <source>
        <strain evidence="1">SMH4607-1</strain>
    </source>
</reference>
<accession>A0AA40AA52</accession>
<comment type="caution">
    <text evidence="1">The sequence shown here is derived from an EMBL/GenBank/DDBJ whole genome shotgun (WGS) entry which is preliminary data.</text>
</comment>
<keyword evidence="2" id="KW-1185">Reference proteome</keyword>
<dbReference type="EMBL" id="JAUKUA010000005">
    <property type="protein sequence ID" value="KAK0712107.1"/>
    <property type="molecule type" value="Genomic_DNA"/>
</dbReference>
<dbReference type="AlphaFoldDB" id="A0AA40AA52"/>
<protein>
    <submittedName>
        <fullName evidence="1">Uncharacterized protein</fullName>
    </submittedName>
</protein>
<proteinExistence type="predicted"/>
<sequence>MFKQLSLTKISLGDYPPRHKIDIPPGSYFPSYISETASITETEYCSRAQPLTVLRQPTLPCLTITWLETPTTIGMEDEEYYHTMLHDLERFERIHHHPEFLPPSWQYQDTAKATRTTTVMQKHANSPWLSGLRVAAGGAVRASVGVLVGCNVEGRRTMSTP</sequence>
<dbReference type="Proteomes" id="UP001172102">
    <property type="component" value="Unassembled WGS sequence"/>
</dbReference>
<evidence type="ECO:0000313" key="1">
    <source>
        <dbReference type="EMBL" id="KAK0712107.1"/>
    </source>
</evidence>